<keyword evidence="7" id="KW-0547">Nucleotide-binding</keyword>
<evidence type="ECO:0000259" key="11">
    <source>
        <dbReference type="PROSITE" id="PS50109"/>
    </source>
</evidence>
<gene>
    <name evidence="13" type="ORF">AMOR_35000</name>
</gene>
<dbReference type="InterPro" id="IPR003594">
    <property type="entry name" value="HATPase_dom"/>
</dbReference>
<evidence type="ECO:0000256" key="1">
    <source>
        <dbReference type="ARBA" id="ARBA00000085"/>
    </source>
</evidence>
<dbReference type="Proteomes" id="UP001162891">
    <property type="component" value="Chromosome"/>
</dbReference>
<keyword evidence="10" id="KW-0472">Membrane</keyword>
<keyword evidence="4" id="KW-1003">Cell membrane</keyword>
<dbReference type="RefSeq" id="WP_248352894.1">
    <property type="nucleotide sequence ID" value="NZ_AP025591.1"/>
</dbReference>
<evidence type="ECO:0000259" key="12">
    <source>
        <dbReference type="PROSITE" id="PS50885"/>
    </source>
</evidence>
<dbReference type="InterPro" id="IPR050980">
    <property type="entry name" value="2C_sensor_his_kinase"/>
</dbReference>
<dbReference type="EC" id="2.7.13.3" evidence="3"/>
<keyword evidence="6" id="KW-0808">Transferase</keyword>
<feature type="domain" description="Histidine kinase" evidence="11">
    <location>
        <begin position="235"/>
        <end position="451"/>
    </location>
</feature>
<dbReference type="PRINTS" id="PR00344">
    <property type="entry name" value="BCTRLSENSOR"/>
</dbReference>
<dbReference type="CDD" id="cd06225">
    <property type="entry name" value="HAMP"/>
    <property type="match status" value="1"/>
</dbReference>
<evidence type="ECO:0000256" key="8">
    <source>
        <dbReference type="ARBA" id="ARBA00022777"/>
    </source>
</evidence>
<organism evidence="13 14">
    <name type="scientific">Anaeromyxobacter oryzae</name>
    <dbReference type="NCBI Taxonomy" id="2918170"/>
    <lineage>
        <taxon>Bacteria</taxon>
        <taxon>Pseudomonadati</taxon>
        <taxon>Myxococcota</taxon>
        <taxon>Myxococcia</taxon>
        <taxon>Myxococcales</taxon>
        <taxon>Cystobacterineae</taxon>
        <taxon>Anaeromyxobacteraceae</taxon>
        <taxon>Anaeromyxobacter</taxon>
    </lineage>
</organism>
<keyword evidence="10" id="KW-0812">Transmembrane</keyword>
<evidence type="ECO:0000313" key="14">
    <source>
        <dbReference type="Proteomes" id="UP001162891"/>
    </source>
</evidence>
<keyword evidence="8 13" id="KW-0418">Kinase</keyword>
<dbReference type="Pfam" id="PF00512">
    <property type="entry name" value="HisKA"/>
    <property type="match status" value="1"/>
</dbReference>
<dbReference type="InterPro" id="IPR005467">
    <property type="entry name" value="His_kinase_dom"/>
</dbReference>
<dbReference type="PROSITE" id="PS50109">
    <property type="entry name" value="HIS_KIN"/>
    <property type="match status" value="1"/>
</dbReference>
<dbReference type="Gene3D" id="1.10.287.130">
    <property type="match status" value="1"/>
</dbReference>
<keyword evidence="9" id="KW-0067">ATP-binding</keyword>
<dbReference type="SUPFAM" id="SSF55874">
    <property type="entry name" value="ATPase domain of HSP90 chaperone/DNA topoisomerase II/histidine kinase"/>
    <property type="match status" value="1"/>
</dbReference>
<comment type="subcellular location">
    <subcellularLocation>
        <location evidence="2">Cell membrane</location>
        <topology evidence="2">Multi-pass membrane protein</topology>
    </subcellularLocation>
</comment>
<accession>A0ABN6MU48</accession>
<evidence type="ECO:0000256" key="3">
    <source>
        <dbReference type="ARBA" id="ARBA00012438"/>
    </source>
</evidence>
<dbReference type="Gene3D" id="3.30.565.10">
    <property type="entry name" value="Histidine kinase-like ATPase, C-terminal domain"/>
    <property type="match status" value="1"/>
</dbReference>
<name>A0ABN6MU48_9BACT</name>
<dbReference type="PANTHER" id="PTHR44936">
    <property type="entry name" value="SENSOR PROTEIN CREC"/>
    <property type="match status" value="1"/>
</dbReference>
<dbReference type="InterPro" id="IPR036097">
    <property type="entry name" value="HisK_dim/P_sf"/>
</dbReference>
<dbReference type="SMART" id="SM00304">
    <property type="entry name" value="HAMP"/>
    <property type="match status" value="1"/>
</dbReference>
<dbReference type="Pfam" id="PF02518">
    <property type="entry name" value="HATPase_c"/>
    <property type="match status" value="1"/>
</dbReference>
<dbReference type="PANTHER" id="PTHR44936:SF10">
    <property type="entry name" value="SENSOR PROTEIN RSTB"/>
    <property type="match status" value="1"/>
</dbReference>
<proteinExistence type="predicted"/>
<feature type="transmembrane region" description="Helical" evidence="10">
    <location>
        <begin position="23"/>
        <end position="45"/>
    </location>
</feature>
<evidence type="ECO:0000256" key="10">
    <source>
        <dbReference type="SAM" id="Phobius"/>
    </source>
</evidence>
<dbReference type="InterPro" id="IPR004358">
    <property type="entry name" value="Sig_transdc_His_kin-like_C"/>
</dbReference>
<dbReference type="Gene3D" id="1.10.8.500">
    <property type="entry name" value="HAMP domain in histidine kinase"/>
    <property type="match status" value="1"/>
</dbReference>
<dbReference type="InterPro" id="IPR003661">
    <property type="entry name" value="HisK_dim/P_dom"/>
</dbReference>
<keyword evidence="10" id="KW-1133">Transmembrane helix</keyword>
<reference evidence="14" key="1">
    <citation type="journal article" date="2022" name="Int. J. Syst. Evol. Microbiol.">
        <title>Anaeromyxobacter oryzae sp. nov., Anaeromyxobacter diazotrophicus sp. nov. and Anaeromyxobacter paludicola sp. nov., isolated from paddy soils.</title>
        <authorList>
            <person name="Itoh H."/>
            <person name="Xu Z."/>
            <person name="Mise K."/>
            <person name="Masuda Y."/>
            <person name="Ushijima N."/>
            <person name="Hayakawa C."/>
            <person name="Shiratori Y."/>
            <person name="Senoo K."/>
        </authorList>
    </citation>
    <scope>NUCLEOTIDE SEQUENCE [LARGE SCALE GENOMIC DNA]</scope>
    <source>
        <strain evidence="14">Red232</strain>
    </source>
</reference>
<evidence type="ECO:0000256" key="5">
    <source>
        <dbReference type="ARBA" id="ARBA00022553"/>
    </source>
</evidence>
<comment type="catalytic activity">
    <reaction evidence="1">
        <text>ATP + protein L-histidine = ADP + protein N-phospho-L-histidine.</text>
        <dbReference type="EC" id="2.7.13.3"/>
    </reaction>
</comment>
<sequence>MSRAADPCGGRWRRPHGALFWRVYIHGLLILVLVALAVGSVGYALSRGTWREPEKVAAYAADRVTELRRDPARLADELQRVRDVFGVQATVYGPDGAVVASSVDPPLAPAFPAGVPREGPLRLRGHGVGFAVPLPDGGGQAVFVSAGRQPDPRRPLLVLAAVLVALAIGSAPLARSIAAPVEQLTRAAEALGGGDLSARANVRARGEVGALGRAFDEMAGRLERLVRGEQELLANVSHELRTPLARIRVALELAAEGDLEKARRYLAEIGADLDELDRLVADVLSAARLDLIAGGAALPLRKERLDPAGVVAAAVERFREAWPGRTLELAVEPDLPPLDGDAGLLRRLVLNLLDNAAKYSEAPAPVTLAARARTGAVELEVRDRGIGIDPADLPRLFTPFFRTDRSRARGTGGVGLGLALARRIAAAHGGTITVESAADGTVFRVSLPAART</sequence>
<dbReference type="CDD" id="cd00075">
    <property type="entry name" value="HATPase"/>
    <property type="match status" value="1"/>
</dbReference>
<evidence type="ECO:0000256" key="7">
    <source>
        <dbReference type="ARBA" id="ARBA00022741"/>
    </source>
</evidence>
<dbReference type="PROSITE" id="PS50885">
    <property type="entry name" value="HAMP"/>
    <property type="match status" value="1"/>
</dbReference>
<evidence type="ECO:0000256" key="9">
    <source>
        <dbReference type="ARBA" id="ARBA00022840"/>
    </source>
</evidence>
<evidence type="ECO:0000256" key="4">
    <source>
        <dbReference type="ARBA" id="ARBA00022475"/>
    </source>
</evidence>
<keyword evidence="14" id="KW-1185">Reference proteome</keyword>
<evidence type="ECO:0000313" key="13">
    <source>
        <dbReference type="EMBL" id="BDG04504.1"/>
    </source>
</evidence>
<protein>
    <recommendedName>
        <fullName evidence="3">histidine kinase</fullName>
        <ecNumber evidence="3">2.7.13.3</ecNumber>
    </recommendedName>
</protein>
<keyword evidence="5" id="KW-0597">Phosphoprotein</keyword>
<dbReference type="GO" id="GO:0016301">
    <property type="term" value="F:kinase activity"/>
    <property type="evidence" value="ECO:0007669"/>
    <property type="project" value="UniProtKB-KW"/>
</dbReference>
<dbReference type="SUPFAM" id="SSF158472">
    <property type="entry name" value="HAMP domain-like"/>
    <property type="match status" value="1"/>
</dbReference>
<evidence type="ECO:0000256" key="2">
    <source>
        <dbReference type="ARBA" id="ARBA00004651"/>
    </source>
</evidence>
<dbReference type="SUPFAM" id="SSF47384">
    <property type="entry name" value="Homodimeric domain of signal transducing histidine kinase"/>
    <property type="match status" value="1"/>
</dbReference>
<evidence type="ECO:0000256" key="6">
    <source>
        <dbReference type="ARBA" id="ARBA00022679"/>
    </source>
</evidence>
<dbReference type="Pfam" id="PF00672">
    <property type="entry name" value="HAMP"/>
    <property type="match status" value="1"/>
</dbReference>
<dbReference type="InterPro" id="IPR003660">
    <property type="entry name" value="HAMP_dom"/>
</dbReference>
<dbReference type="EMBL" id="AP025591">
    <property type="protein sequence ID" value="BDG04504.1"/>
    <property type="molecule type" value="Genomic_DNA"/>
</dbReference>
<dbReference type="SMART" id="SM00388">
    <property type="entry name" value="HisKA"/>
    <property type="match status" value="1"/>
</dbReference>
<feature type="transmembrane region" description="Helical" evidence="10">
    <location>
        <begin position="156"/>
        <end position="174"/>
    </location>
</feature>
<feature type="domain" description="HAMP" evidence="12">
    <location>
        <begin position="175"/>
        <end position="227"/>
    </location>
</feature>
<dbReference type="CDD" id="cd00082">
    <property type="entry name" value="HisKA"/>
    <property type="match status" value="1"/>
</dbReference>
<dbReference type="SMART" id="SM00387">
    <property type="entry name" value="HATPase_c"/>
    <property type="match status" value="1"/>
</dbReference>
<dbReference type="InterPro" id="IPR036890">
    <property type="entry name" value="HATPase_C_sf"/>
</dbReference>